<keyword evidence="3" id="KW-1185">Reference proteome</keyword>
<comment type="caution">
    <text evidence="2">The sequence shown here is derived from an EMBL/GenBank/DDBJ whole genome shotgun (WGS) entry which is preliminary data.</text>
</comment>
<evidence type="ECO:0000313" key="3">
    <source>
        <dbReference type="Proteomes" id="UP001283361"/>
    </source>
</evidence>
<dbReference type="EMBL" id="JAWDGP010002317">
    <property type="protein sequence ID" value="KAK3783992.1"/>
    <property type="molecule type" value="Genomic_DNA"/>
</dbReference>
<organism evidence="2 3">
    <name type="scientific">Elysia crispata</name>
    <name type="common">lettuce slug</name>
    <dbReference type="NCBI Taxonomy" id="231223"/>
    <lineage>
        <taxon>Eukaryota</taxon>
        <taxon>Metazoa</taxon>
        <taxon>Spiralia</taxon>
        <taxon>Lophotrochozoa</taxon>
        <taxon>Mollusca</taxon>
        <taxon>Gastropoda</taxon>
        <taxon>Heterobranchia</taxon>
        <taxon>Euthyneura</taxon>
        <taxon>Panpulmonata</taxon>
        <taxon>Sacoglossa</taxon>
        <taxon>Placobranchoidea</taxon>
        <taxon>Plakobranchidae</taxon>
        <taxon>Elysia</taxon>
    </lineage>
</organism>
<proteinExistence type="predicted"/>
<gene>
    <name evidence="2" type="ORF">RRG08_004103</name>
</gene>
<evidence type="ECO:0000313" key="2">
    <source>
        <dbReference type="EMBL" id="KAK3783992.1"/>
    </source>
</evidence>
<reference evidence="2" key="1">
    <citation type="journal article" date="2023" name="G3 (Bethesda)">
        <title>A reference genome for the long-term kleptoplast-retaining sea slug Elysia crispata morphotype clarki.</title>
        <authorList>
            <person name="Eastman K.E."/>
            <person name="Pendleton A.L."/>
            <person name="Shaikh M.A."/>
            <person name="Suttiyut T."/>
            <person name="Ogas R."/>
            <person name="Tomko P."/>
            <person name="Gavelis G."/>
            <person name="Widhalm J.R."/>
            <person name="Wisecaver J.H."/>
        </authorList>
    </citation>
    <scope>NUCLEOTIDE SEQUENCE</scope>
    <source>
        <strain evidence="2">ECLA1</strain>
    </source>
</reference>
<feature type="region of interest" description="Disordered" evidence="1">
    <location>
        <begin position="1"/>
        <end position="28"/>
    </location>
</feature>
<accession>A0AAE1DV83</accession>
<dbReference type="Proteomes" id="UP001283361">
    <property type="component" value="Unassembled WGS sequence"/>
</dbReference>
<dbReference type="AlphaFoldDB" id="A0AAE1DV83"/>
<evidence type="ECO:0000256" key="1">
    <source>
        <dbReference type="SAM" id="MobiDB-lite"/>
    </source>
</evidence>
<feature type="non-terminal residue" evidence="2">
    <location>
        <position position="1"/>
    </location>
</feature>
<sequence>RDGRERRWREESRREKKMRGEEMGRRVGRERRWGEGDRREMGWEEKR</sequence>
<protein>
    <submittedName>
        <fullName evidence="2">Uncharacterized protein</fullName>
    </submittedName>
</protein>
<name>A0AAE1DV83_9GAST</name>